<dbReference type="InterPro" id="IPR029767">
    <property type="entry name" value="WecB-like"/>
</dbReference>
<dbReference type="PANTHER" id="PTHR43174:SF2">
    <property type="entry name" value="UDP-N-ACETYLGLUCOSAMINE 2-EPIMERASE"/>
    <property type="match status" value="1"/>
</dbReference>
<proteinExistence type="inferred from homology"/>
<keyword evidence="7" id="KW-1185">Reference proteome</keyword>
<gene>
    <name evidence="6" type="ORF">D3226_08540</name>
</gene>
<sequence length="489" mass="51858">MHIPYAERTRVLVVIGTRPEAIKMIPVIRALQDSGTFRPVVIATGQHMELVEDLILRSGLRIDANLRVSEPRDGVRPTLNEMFARIMVGIDRIWSGQAVPSEFQADGRREVSGAVACLVHGDTSSAAAAALASFNLQIPVVHVEAGLRTSDLLSPFPEEGNRQLISRIAALHLAPTTANKMNLVREGVDYDRVIVTGNTSIDMLRWAAAEASGFGPGLEGLEPDPAHPIVLVTAHRRENWGAGLQRIAAAIRELSERYPNARFVVPMHPNPVARGPLLDALSDRENALLVEPRDYLAFAHLMGAARLIITDSGGVQEEAPALGTPVLVARDTTERGEGVDAGTLTLVGTDPNRIIAEAAVLLENDLEHARRAAKPNPYGDGHASERIVQALEHILRAGEPPHELSGNGLRDAVLRRLGLDRDGDEGGAPLSSGVQPRHASVTPELAVASSGASVAVSAVELARTLDTAADPAAMLPHAPAAVVAAGGAE</sequence>
<dbReference type="NCBIfam" id="TIGR00236">
    <property type="entry name" value="wecB"/>
    <property type="match status" value="1"/>
</dbReference>
<dbReference type="Gene3D" id="3.40.50.2000">
    <property type="entry name" value="Glycogen Phosphorylase B"/>
    <property type="match status" value="2"/>
</dbReference>
<dbReference type="GO" id="GO:0008761">
    <property type="term" value="F:UDP-N-acetylglucosamine 2-epimerase activity"/>
    <property type="evidence" value="ECO:0007669"/>
    <property type="project" value="UniProtKB-EC"/>
</dbReference>
<keyword evidence="1 4" id="KW-0413">Isomerase</keyword>
<dbReference type="Proteomes" id="UP001646141">
    <property type="component" value="Unassembled WGS sequence"/>
</dbReference>
<name>A0ABS1SPV1_9MICO</name>
<protein>
    <recommendedName>
        <fullName evidence="3">UDP-N-acetylglucosamine 2-epimerase (non-hydrolyzing)</fullName>
        <ecNumber evidence="3">5.1.3.14</ecNumber>
    </recommendedName>
</protein>
<evidence type="ECO:0000313" key="7">
    <source>
        <dbReference type="Proteomes" id="UP001646141"/>
    </source>
</evidence>
<evidence type="ECO:0000313" key="6">
    <source>
        <dbReference type="EMBL" id="MBL3690009.1"/>
    </source>
</evidence>
<evidence type="ECO:0000256" key="2">
    <source>
        <dbReference type="ARBA" id="ARBA00038209"/>
    </source>
</evidence>
<organism evidence="6 7">
    <name type="scientific">Leucobacter chromiireducens subsp. chromiireducens</name>
    <dbReference type="NCBI Taxonomy" id="660067"/>
    <lineage>
        <taxon>Bacteria</taxon>
        <taxon>Bacillati</taxon>
        <taxon>Actinomycetota</taxon>
        <taxon>Actinomycetes</taxon>
        <taxon>Micrococcales</taxon>
        <taxon>Microbacteriaceae</taxon>
        <taxon>Leucobacter</taxon>
    </lineage>
</organism>
<comment type="caution">
    <text evidence="6">The sequence shown here is derived from an EMBL/GenBank/DDBJ whole genome shotgun (WGS) entry which is preliminary data.</text>
</comment>
<accession>A0ABS1SPV1</accession>
<dbReference type="RefSeq" id="WP_202382094.1">
    <property type="nucleotide sequence ID" value="NZ_BAAAMA010000002.1"/>
</dbReference>
<dbReference type="EC" id="5.1.3.14" evidence="3"/>
<dbReference type="EMBL" id="QYAD01000002">
    <property type="protein sequence ID" value="MBL3690009.1"/>
    <property type="molecule type" value="Genomic_DNA"/>
</dbReference>
<feature type="domain" description="UDP-N-acetylglucosamine 2-epimerase" evidence="5">
    <location>
        <begin position="30"/>
        <end position="392"/>
    </location>
</feature>
<comment type="similarity">
    <text evidence="2 4">Belongs to the UDP-N-acetylglucosamine 2-epimerase family.</text>
</comment>
<reference evidence="6 7" key="1">
    <citation type="submission" date="2018-09" db="EMBL/GenBank/DDBJ databases">
        <title>Comparative genomics of Leucobacter spp.</title>
        <authorList>
            <person name="Reis A.C."/>
            <person name="Kolvenbach B.A."/>
            <person name="Corvini P.F.X."/>
            <person name="Nunes O.C."/>
        </authorList>
    </citation>
    <scope>NUCLEOTIDE SEQUENCE [LARGE SCALE GENOMIC DNA]</scope>
    <source>
        <strain evidence="6 7">L-1</strain>
    </source>
</reference>
<evidence type="ECO:0000256" key="1">
    <source>
        <dbReference type="ARBA" id="ARBA00023235"/>
    </source>
</evidence>
<evidence type="ECO:0000259" key="5">
    <source>
        <dbReference type="Pfam" id="PF02350"/>
    </source>
</evidence>
<dbReference type="PANTHER" id="PTHR43174">
    <property type="entry name" value="UDP-N-ACETYLGLUCOSAMINE 2-EPIMERASE"/>
    <property type="match status" value="1"/>
</dbReference>
<dbReference type="CDD" id="cd03786">
    <property type="entry name" value="GTB_UDP-GlcNAc_2-Epimerase"/>
    <property type="match status" value="1"/>
</dbReference>
<dbReference type="InterPro" id="IPR003331">
    <property type="entry name" value="UDP_GlcNAc_Epimerase_2_dom"/>
</dbReference>
<evidence type="ECO:0000256" key="3">
    <source>
        <dbReference type="ARBA" id="ARBA00038858"/>
    </source>
</evidence>
<evidence type="ECO:0000256" key="4">
    <source>
        <dbReference type="RuleBase" id="RU003513"/>
    </source>
</evidence>
<dbReference type="SUPFAM" id="SSF53756">
    <property type="entry name" value="UDP-Glycosyltransferase/glycogen phosphorylase"/>
    <property type="match status" value="1"/>
</dbReference>
<dbReference type="Pfam" id="PF02350">
    <property type="entry name" value="Epimerase_2"/>
    <property type="match status" value="1"/>
</dbReference>